<protein>
    <recommendedName>
        <fullName evidence="4">Reverse transcriptase Ty1/copia-type domain-containing protein</fullName>
    </recommendedName>
</protein>
<gene>
    <name evidence="2" type="ORF">CK203_017673</name>
</gene>
<feature type="region of interest" description="Disordered" evidence="1">
    <location>
        <begin position="1"/>
        <end position="37"/>
    </location>
</feature>
<accession>A0A438JGU9</accession>
<evidence type="ECO:0008006" key="4">
    <source>
        <dbReference type="Google" id="ProtNLM"/>
    </source>
</evidence>
<organism evidence="2 3">
    <name type="scientific">Vitis vinifera</name>
    <name type="common">Grape</name>
    <dbReference type="NCBI Taxonomy" id="29760"/>
    <lineage>
        <taxon>Eukaryota</taxon>
        <taxon>Viridiplantae</taxon>
        <taxon>Streptophyta</taxon>
        <taxon>Embryophyta</taxon>
        <taxon>Tracheophyta</taxon>
        <taxon>Spermatophyta</taxon>
        <taxon>Magnoliopsida</taxon>
        <taxon>eudicotyledons</taxon>
        <taxon>Gunneridae</taxon>
        <taxon>Pentapetalae</taxon>
        <taxon>rosids</taxon>
        <taxon>Vitales</taxon>
        <taxon>Vitaceae</taxon>
        <taxon>Viteae</taxon>
        <taxon>Vitis</taxon>
    </lineage>
</organism>
<comment type="caution">
    <text evidence="2">The sequence shown here is derived from an EMBL/GenBank/DDBJ whole genome shotgun (WGS) entry which is preliminary data.</text>
</comment>
<evidence type="ECO:0000313" key="2">
    <source>
        <dbReference type="EMBL" id="RVX08179.1"/>
    </source>
</evidence>
<dbReference type="Proteomes" id="UP000288805">
    <property type="component" value="Unassembled WGS sequence"/>
</dbReference>
<dbReference type="EMBL" id="QGNW01000042">
    <property type="protein sequence ID" value="RVX08179.1"/>
    <property type="molecule type" value="Genomic_DNA"/>
</dbReference>
<feature type="compositionally biased region" description="Polar residues" evidence="1">
    <location>
        <begin position="16"/>
        <end position="29"/>
    </location>
</feature>
<dbReference type="AlphaFoldDB" id="A0A438JGU9"/>
<reference evidence="2 3" key="1">
    <citation type="journal article" date="2018" name="PLoS Genet.">
        <title>Population sequencing reveals clonal diversity and ancestral inbreeding in the grapevine cultivar Chardonnay.</title>
        <authorList>
            <person name="Roach M.J."/>
            <person name="Johnson D.L."/>
            <person name="Bohlmann J."/>
            <person name="van Vuuren H.J."/>
            <person name="Jones S.J."/>
            <person name="Pretorius I.S."/>
            <person name="Schmidt S.A."/>
            <person name="Borneman A.R."/>
        </authorList>
    </citation>
    <scope>NUCLEOTIDE SEQUENCE [LARGE SCALE GENOMIC DNA]</scope>
    <source>
        <strain evidence="3">cv. Chardonnay</strain>
        <tissue evidence="2">Leaf</tissue>
    </source>
</reference>
<evidence type="ECO:0000256" key="1">
    <source>
        <dbReference type="SAM" id="MobiDB-lite"/>
    </source>
</evidence>
<sequence>MKAESDNPDTSAMVVRQQSTRNWQDQSKTNHPKTDPILISQPSNALTAIRLVIPRVVALKLWISRLVDHNCDQRKKDSKKTSIAAVVEIKIEANVDEKASTLVAATDYGVNQEVGELDMSGQQFGFEDVFTEIPNQSSSVEGDLNLEFDPFMKRLPHRHNRGKKPVGCRWIYTMKYKADAKITQFDITVFSCKPRLAITTVRCESAFLHGELSEEVYMDLPPGCMVSKSNVKGVQIEEVIVWVEAILESMVWKVHKVNENFWLSSK</sequence>
<proteinExistence type="predicted"/>
<name>A0A438JGU9_VITVI</name>
<evidence type="ECO:0000313" key="3">
    <source>
        <dbReference type="Proteomes" id="UP000288805"/>
    </source>
</evidence>